<protein>
    <recommendedName>
        <fullName evidence="3">Pyrrolo-quinoline quinone repeat domain-containing protein</fullName>
    </recommendedName>
</protein>
<feature type="compositionally biased region" description="Pro residues" evidence="1">
    <location>
        <begin position="1"/>
        <end position="11"/>
    </location>
</feature>
<evidence type="ECO:0000313" key="5">
    <source>
        <dbReference type="Proteomes" id="UP000299290"/>
    </source>
</evidence>
<feature type="compositionally biased region" description="Gly residues" evidence="1">
    <location>
        <begin position="14"/>
        <end position="26"/>
    </location>
</feature>
<sequence length="619" mass="63271">MSQPPQPPDQPPSGGFGAPQGPGQGGEPSKDGSGTSPRRPVPPRPPAPPAVPPAPPAVPPAPPAVPSAPPVGPPTGHTPPQIWDTGVLPSSPPAGPGVPAPPRADPANSYARNPYTSAQGGPGYGGMYPPPPGSPYGTLPSGGGGSGRNTRRKAVVIGAAVAVLLAAGGGVYAAVSGGDDDKKPIATSTTTPAGQDRQNPAPEPTGKGASTGGRDRGESESDPNDVRRAGEAKVLYQTPAPEVSKKGADVPGFWVMKGYVVKAVDDKIVAYKDDGTKKWTLSLPKAVCAAPDSTTDGEVVVAYEGHGKDSCSQLALIDLDKGVKVWDHDAPEADSFGGGHTSMGMAQSGDLVGMSWFGGSAVIKVRDGKEVAVEKPSPGCSVDGYAGGKALLRAYSCTNGTAKLQRVASNGKITWTYAVRKGYKVDKIFSTSPVVIALSDQDRKAGGILAVSDSGKERSALAVGKQSYQPLCGTDLFGTNLGSCQGVAASMDTFYLPTEMTEGSAGGSTSEIHAFDLDSGKKKWAVKVAGRMLLPLSMDGKNLIAYEEPSYAEAGLVVSIGPDGGKPKTVLKLPQATREAENGFYSATHAYRNGIFYIASNRITGAEGTSEKLIMAFGS</sequence>
<feature type="compositionally biased region" description="Polar residues" evidence="1">
    <location>
        <begin position="110"/>
        <end position="119"/>
    </location>
</feature>
<evidence type="ECO:0000313" key="4">
    <source>
        <dbReference type="EMBL" id="GDY45928.1"/>
    </source>
</evidence>
<dbReference type="PANTHER" id="PTHR34512">
    <property type="entry name" value="CELL SURFACE PROTEIN"/>
    <property type="match status" value="1"/>
</dbReference>
<dbReference type="EMBL" id="BJHV01000001">
    <property type="protein sequence ID" value="GDY45928.1"/>
    <property type="molecule type" value="Genomic_DNA"/>
</dbReference>
<keyword evidence="2" id="KW-0812">Transmembrane</keyword>
<dbReference type="Pfam" id="PF13360">
    <property type="entry name" value="PQQ_2"/>
    <property type="match status" value="1"/>
</dbReference>
<dbReference type="InterPro" id="IPR002372">
    <property type="entry name" value="PQQ_rpt_dom"/>
</dbReference>
<proteinExistence type="predicted"/>
<feature type="region of interest" description="Disordered" evidence="1">
    <location>
        <begin position="174"/>
        <end position="238"/>
    </location>
</feature>
<accession>A0A4D4KH94</accession>
<gene>
    <name evidence="4" type="ORF">SANT12839_068100</name>
</gene>
<keyword evidence="2" id="KW-1133">Transmembrane helix</keyword>
<feature type="compositionally biased region" description="Pro residues" evidence="1">
    <location>
        <begin position="39"/>
        <end position="77"/>
    </location>
</feature>
<evidence type="ECO:0000256" key="1">
    <source>
        <dbReference type="SAM" id="MobiDB-lite"/>
    </source>
</evidence>
<dbReference type="Proteomes" id="UP000299290">
    <property type="component" value="Unassembled WGS sequence"/>
</dbReference>
<dbReference type="SUPFAM" id="SSF50998">
    <property type="entry name" value="Quinoprotein alcohol dehydrogenase-like"/>
    <property type="match status" value="1"/>
</dbReference>
<feature type="compositionally biased region" description="Basic and acidic residues" evidence="1">
    <location>
        <begin position="213"/>
        <end position="231"/>
    </location>
</feature>
<organism evidence="4 5">
    <name type="scientific">Streptomyces antimycoticus</name>
    <dbReference type="NCBI Taxonomy" id="68175"/>
    <lineage>
        <taxon>Bacteria</taxon>
        <taxon>Bacillati</taxon>
        <taxon>Actinomycetota</taxon>
        <taxon>Actinomycetes</taxon>
        <taxon>Kitasatosporales</taxon>
        <taxon>Streptomycetaceae</taxon>
        <taxon>Streptomyces</taxon>
        <taxon>Streptomyces violaceusniger group</taxon>
    </lineage>
</organism>
<evidence type="ECO:0000259" key="3">
    <source>
        <dbReference type="Pfam" id="PF13360"/>
    </source>
</evidence>
<feature type="domain" description="Pyrrolo-quinoline quinone repeat" evidence="3">
    <location>
        <begin position="257"/>
        <end position="370"/>
    </location>
</feature>
<dbReference type="InterPro" id="IPR011047">
    <property type="entry name" value="Quinoprotein_ADH-like_sf"/>
</dbReference>
<comment type="caution">
    <text evidence="4">The sequence shown here is derived from an EMBL/GenBank/DDBJ whole genome shotgun (WGS) entry which is preliminary data.</text>
</comment>
<keyword evidence="5" id="KW-1185">Reference proteome</keyword>
<dbReference type="AlphaFoldDB" id="A0A4D4KH94"/>
<feature type="region of interest" description="Disordered" evidence="1">
    <location>
        <begin position="1"/>
        <end position="150"/>
    </location>
</feature>
<reference evidence="4 5" key="1">
    <citation type="journal article" date="2020" name="Int. J. Syst. Evol. Microbiol.">
        <title>Reclassification of Streptomyces castelarensis and Streptomyces sporoclivatus as later heterotypic synonyms of Streptomyces antimycoticus.</title>
        <authorList>
            <person name="Komaki H."/>
            <person name="Tamura T."/>
        </authorList>
    </citation>
    <scope>NUCLEOTIDE SEQUENCE [LARGE SCALE GENOMIC DNA]</scope>
    <source>
        <strain evidence="4 5">NBRC 12839</strain>
    </source>
</reference>
<name>A0A4D4KH94_9ACTN</name>
<keyword evidence="2" id="KW-0472">Membrane</keyword>
<feature type="transmembrane region" description="Helical" evidence="2">
    <location>
        <begin position="154"/>
        <end position="175"/>
    </location>
</feature>
<dbReference type="InterPro" id="IPR015943">
    <property type="entry name" value="WD40/YVTN_repeat-like_dom_sf"/>
</dbReference>
<dbReference type="Gene3D" id="2.130.10.10">
    <property type="entry name" value="YVTN repeat-like/Quinoprotein amine dehydrogenase"/>
    <property type="match status" value="1"/>
</dbReference>
<feature type="compositionally biased region" description="Polar residues" evidence="1">
    <location>
        <begin position="186"/>
        <end position="198"/>
    </location>
</feature>
<evidence type="ECO:0000256" key="2">
    <source>
        <dbReference type="SAM" id="Phobius"/>
    </source>
</evidence>
<feature type="compositionally biased region" description="Pro residues" evidence="1">
    <location>
        <begin position="90"/>
        <end position="104"/>
    </location>
</feature>
<dbReference type="PANTHER" id="PTHR34512:SF30">
    <property type="entry name" value="OUTER MEMBRANE PROTEIN ASSEMBLY FACTOR BAMB"/>
    <property type="match status" value="1"/>
</dbReference>